<comment type="subunit">
    <text evidence="1">Heterodimer of a large and a small subunit.</text>
</comment>
<feature type="non-terminal residue" evidence="4">
    <location>
        <position position="75"/>
    </location>
</feature>
<dbReference type="Proteomes" id="UP001199644">
    <property type="component" value="Unassembled WGS sequence"/>
</dbReference>
<dbReference type="Gene3D" id="3.40.50.700">
    <property type="entry name" value="NADH:ubiquinone oxidoreductase-like, 20kDa subunit"/>
    <property type="match status" value="1"/>
</dbReference>
<comment type="caution">
    <text evidence="4">The sequence shown here is derived from an EMBL/GenBank/DDBJ whole genome shotgun (WGS) entry which is preliminary data.</text>
</comment>
<dbReference type="InterPro" id="IPR001821">
    <property type="entry name" value="NiFe_hydrogenase_ssu"/>
</dbReference>
<dbReference type="GO" id="GO:0016020">
    <property type="term" value="C:membrane"/>
    <property type="evidence" value="ECO:0007669"/>
    <property type="project" value="TreeGrafter"/>
</dbReference>
<proteinExistence type="predicted"/>
<dbReference type="GO" id="GO:0009055">
    <property type="term" value="F:electron transfer activity"/>
    <property type="evidence" value="ECO:0007669"/>
    <property type="project" value="TreeGrafter"/>
</dbReference>
<protein>
    <submittedName>
        <fullName evidence="4">Ni/Fe hydrogenase</fullName>
    </submittedName>
</protein>
<dbReference type="SUPFAM" id="SSF56770">
    <property type="entry name" value="HydA/Nqo6-like"/>
    <property type="match status" value="1"/>
</dbReference>
<evidence type="ECO:0000256" key="2">
    <source>
        <dbReference type="ARBA" id="ARBA00023002"/>
    </source>
</evidence>
<dbReference type="InterPro" id="IPR006137">
    <property type="entry name" value="NADH_UbQ_OxRdtase-like_20kDa"/>
</dbReference>
<dbReference type="PANTHER" id="PTHR30013:SF7">
    <property type="entry name" value="HYDROGENASE-2 SMALL CHAIN"/>
    <property type="match status" value="1"/>
</dbReference>
<dbReference type="GO" id="GO:0008901">
    <property type="term" value="F:ferredoxin hydrogenase activity"/>
    <property type="evidence" value="ECO:0007669"/>
    <property type="project" value="InterPro"/>
</dbReference>
<feature type="domain" description="NADH:ubiquinone oxidoreductase-like 20kDa subunit" evidence="3">
    <location>
        <begin position="3"/>
        <end position="56"/>
    </location>
</feature>
<organism evidence="4 5">
    <name type="scientific">Campylobacter jejuni</name>
    <dbReference type="NCBI Taxonomy" id="197"/>
    <lineage>
        <taxon>Bacteria</taxon>
        <taxon>Pseudomonadati</taxon>
        <taxon>Campylobacterota</taxon>
        <taxon>Epsilonproteobacteria</taxon>
        <taxon>Campylobacterales</taxon>
        <taxon>Campylobacteraceae</taxon>
        <taxon>Campylobacter</taxon>
    </lineage>
</organism>
<dbReference type="PRINTS" id="PR00614">
    <property type="entry name" value="NIHGNASESMLL"/>
</dbReference>
<dbReference type="InterPro" id="IPR037024">
    <property type="entry name" value="NiFe_Hase_small_N_sf"/>
</dbReference>
<dbReference type="EMBL" id="JAJUOL010000220">
    <property type="protein sequence ID" value="MCH3852583.1"/>
    <property type="molecule type" value="Genomic_DNA"/>
</dbReference>
<dbReference type="GO" id="GO:0044569">
    <property type="term" value="C:[Ni-Fe] hydrogenase complex"/>
    <property type="evidence" value="ECO:0007669"/>
    <property type="project" value="TreeGrafter"/>
</dbReference>
<name>A0AAW5EIN3_CAMJU</name>
<dbReference type="GO" id="GO:0009375">
    <property type="term" value="C:ferredoxin hydrogenase complex"/>
    <property type="evidence" value="ECO:0007669"/>
    <property type="project" value="InterPro"/>
</dbReference>
<evidence type="ECO:0000256" key="1">
    <source>
        <dbReference type="ARBA" id="ARBA00011771"/>
    </source>
</evidence>
<dbReference type="GO" id="GO:0051536">
    <property type="term" value="F:iron-sulfur cluster binding"/>
    <property type="evidence" value="ECO:0007669"/>
    <property type="project" value="InterPro"/>
</dbReference>
<dbReference type="AlphaFoldDB" id="A0AAW5EIN3"/>
<feature type="non-terminal residue" evidence="4">
    <location>
        <position position="1"/>
    </location>
</feature>
<accession>A0AAW5EIN3</accession>
<keyword evidence="2" id="KW-0560">Oxidoreductase</keyword>
<evidence type="ECO:0000313" key="4">
    <source>
        <dbReference type="EMBL" id="MCH3852583.1"/>
    </source>
</evidence>
<sequence>ALAIFAIGTCSSFGGIQAARPNPSNAQPLSKVTSKTVINVPGCPPSEKNIVGNVLHYLLFGELPALDVYNRPKWA</sequence>
<reference evidence="4" key="1">
    <citation type="submission" date="2021-12" db="EMBL/GenBank/DDBJ databases">
        <title>Prevalence of phenicol resistance gene fexA in Campylobacter isolated from poultry supply chain.</title>
        <authorList>
            <person name="Tang B."/>
            <person name="Zheng X."/>
            <person name="Lin J."/>
            <person name="Lin R."/>
            <person name="Yang H."/>
            <person name="Shen Z."/>
            <person name="Xia F."/>
        </authorList>
    </citation>
    <scope>NUCLEOTIDE SEQUENCE</scope>
    <source>
        <strain evidence="4">CJHN2011004</strain>
    </source>
</reference>
<evidence type="ECO:0000313" key="5">
    <source>
        <dbReference type="Proteomes" id="UP001199644"/>
    </source>
</evidence>
<gene>
    <name evidence="4" type="ORF">LZC39_10810</name>
</gene>
<dbReference type="Pfam" id="PF01058">
    <property type="entry name" value="Oxidored_q6"/>
    <property type="match status" value="1"/>
</dbReference>
<evidence type="ECO:0000259" key="3">
    <source>
        <dbReference type="Pfam" id="PF01058"/>
    </source>
</evidence>
<dbReference type="PANTHER" id="PTHR30013">
    <property type="entry name" value="NIFE / NIFESE HYDROGENASE SMALL SUBUNIT FAMILY MEMBER"/>
    <property type="match status" value="1"/>
</dbReference>
<dbReference type="GO" id="GO:0009061">
    <property type="term" value="P:anaerobic respiration"/>
    <property type="evidence" value="ECO:0007669"/>
    <property type="project" value="TreeGrafter"/>
</dbReference>